<feature type="region of interest" description="Disordered" evidence="8">
    <location>
        <begin position="410"/>
        <end position="495"/>
    </location>
</feature>
<gene>
    <name evidence="10" type="primary">HAP5_1</name>
    <name evidence="10" type="ORF">IWQ62_001504</name>
</gene>
<evidence type="ECO:0000313" key="11">
    <source>
        <dbReference type="Proteomes" id="UP001150925"/>
    </source>
</evidence>
<dbReference type="FunFam" id="1.10.20.10:FF:000006">
    <property type="entry name" value="Nuclear transcription factor Y subunit gamma"/>
    <property type="match status" value="1"/>
</dbReference>
<feature type="region of interest" description="Disordered" evidence="8">
    <location>
        <begin position="195"/>
        <end position="231"/>
    </location>
</feature>
<proteinExistence type="inferred from homology"/>
<evidence type="ECO:0000256" key="1">
    <source>
        <dbReference type="ARBA" id="ARBA00004123"/>
    </source>
</evidence>
<accession>A0A9W8E8G8</accession>
<keyword evidence="4" id="KW-0010">Activator</keyword>
<dbReference type="PANTHER" id="PTHR10252:SF8">
    <property type="entry name" value="NUCLEAR TRANSCRIPTION FACTOR Y SUBUNIT GAMMA"/>
    <property type="match status" value="1"/>
</dbReference>
<evidence type="ECO:0000256" key="8">
    <source>
        <dbReference type="SAM" id="MobiDB-lite"/>
    </source>
</evidence>
<comment type="subcellular location">
    <subcellularLocation>
        <location evidence="1">Nucleus</location>
    </subcellularLocation>
</comment>
<feature type="compositionally biased region" description="Polar residues" evidence="8">
    <location>
        <begin position="20"/>
        <end position="29"/>
    </location>
</feature>
<dbReference type="Gene3D" id="1.10.20.10">
    <property type="entry name" value="Histone, subunit A"/>
    <property type="match status" value="1"/>
</dbReference>
<dbReference type="OrthoDB" id="1272441at2759"/>
<comment type="caution">
    <text evidence="10">The sequence shown here is derived from an EMBL/GenBank/DDBJ whole genome shotgun (WGS) entry which is preliminary data.</text>
</comment>
<evidence type="ECO:0000256" key="7">
    <source>
        <dbReference type="ARBA" id="ARBA00038129"/>
    </source>
</evidence>
<evidence type="ECO:0000256" key="4">
    <source>
        <dbReference type="ARBA" id="ARBA00023159"/>
    </source>
</evidence>
<keyword evidence="2" id="KW-0805">Transcription regulation</keyword>
<feature type="region of interest" description="Disordered" evidence="8">
    <location>
        <begin position="18"/>
        <end position="67"/>
    </location>
</feature>
<evidence type="ECO:0000256" key="2">
    <source>
        <dbReference type="ARBA" id="ARBA00023015"/>
    </source>
</evidence>
<organism evidence="10 11">
    <name type="scientific">Dispira parvispora</name>
    <dbReference type="NCBI Taxonomy" id="1520584"/>
    <lineage>
        <taxon>Eukaryota</taxon>
        <taxon>Fungi</taxon>
        <taxon>Fungi incertae sedis</taxon>
        <taxon>Zoopagomycota</taxon>
        <taxon>Kickxellomycotina</taxon>
        <taxon>Dimargaritomycetes</taxon>
        <taxon>Dimargaritales</taxon>
        <taxon>Dimargaritaceae</taxon>
        <taxon>Dispira</taxon>
    </lineage>
</organism>
<sequence>MVVHPPGSLASALSAMVNESARQQHNSGSPLMHHHPQHSASPVPTRPGATPDALATGPAPSNETSNVLTVPQDSSLTPIQRDTLQHFWNTQVELLNQGKPDFKTHALPLARIKKVMKTDENVRMISAEAPLLFSRACEIFITELTLRAWFNAEDSKRRTLQRSDASVAVSKFDQYDFLIDIVPRDDVTKNFKKHREDPLTTGLPSSSVAVPSEQSSSHHHQPSPSFNYYPPNMGQFANTDAALDLHHATSSTAGESPVPGIYPPFPDTFAWPFATTSSTVGTSITAPATSIDGTTSTSTLTPGITHPTDQAGSLRGLGLDKHLVNPLNESATNGNDISQSITTLTDLLASVASNQSRKPVPTPHELLGSILSRPGASPADSILSALNLTHPELTKVFMNSTASALENLSQGMQPSRSLTSTSVTGQNANTHAMNDNDSAQSGASTPYSHVPTSSLLNTPSFLESGFSRTPLGQHNEQHSISSVSHPPTRKKPRTS</sequence>
<evidence type="ECO:0000256" key="6">
    <source>
        <dbReference type="ARBA" id="ARBA00023242"/>
    </source>
</evidence>
<keyword evidence="11" id="KW-1185">Reference proteome</keyword>
<dbReference type="CDD" id="cd22908">
    <property type="entry name" value="HFD_NFYC-like"/>
    <property type="match status" value="1"/>
</dbReference>
<dbReference type="EMBL" id="JANBPY010000245">
    <property type="protein sequence ID" value="KAJ1968008.1"/>
    <property type="molecule type" value="Genomic_DNA"/>
</dbReference>
<dbReference type="AlphaFoldDB" id="A0A9W8E8G8"/>
<dbReference type="GO" id="GO:0001228">
    <property type="term" value="F:DNA-binding transcription activator activity, RNA polymerase II-specific"/>
    <property type="evidence" value="ECO:0007669"/>
    <property type="project" value="TreeGrafter"/>
</dbReference>
<evidence type="ECO:0000256" key="3">
    <source>
        <dbReference type="ARBA" id="ARBA00023125"/>
    </source>
</evidence>
<dbReference type="SUPFAM" id="SSF47113">
    <property type="entry name" value="Histone-fold"/>
    <property type="match status" value="1"/>
</dbReference>
<keyword evidence="6" id="KW-0539">Nucleus</keyword>
<feature type="compositionally biased region" description="Polar residues" evidence="8">
    <location>
        <begin position="410"/>
        <end position="485"/>
    </location>
</feature>
<evidence type="ECO:0000313" key="10">
    <source>
        <dbReference type="EMBL" id="KAJ1968008.1"/>
    </source>
</evidence>
<dbReference type="Proteomes" id="UP001150925">
    <property type="component" value="Unassembled WGS sequence"/>
</dbReference>
<reference evidence="10" key="1">
    <citation type="submission" date="2022-07" db="EMBL/GenBank/DDBJ databases">
        <title>Phylogenomic reconstructions and comparative analyses of Kickxellomycotina fungi.</title>
        <authorList>
            <person name="Reynolds N.K."/>
            <person name="Stajich J.E."/>
            <person name="Barry K."/>
            <person name="Grigoriev I.V."/>
            <person name="Crous P."/>
            <person name="Smith M.E."/>
        </authorList>
    </citation>
    <scope>NUCLEOTIDE SEQUENCE</scope>
    <source>
        <strain evidence="10">RSA 1196</strain>
    </source>
</reference>
<dbReference type="GO" id="GO:0016602">
    <property type="term" value="C:CCAAT-binding factor complex"/>
    <property type="evidence" value="ECO:0007669"/>
    <property type="project" value="TreeGrafter"/>
</dbReference>
<evidence type="ECO:0000256" key="5">
    <source>
        <dbReference type="ARBA" id="ARBA00023163"/>
    </source>
</evidence>
<feature type="compositionally biased region" description="Low complexity" evidence="8">
    <location>
        <begin position="204"/>
        <end position="215"/>
    </location>
</feature>
<dbReference type="InterPro" id="IPR009072">
    <property type="entry name" value="Histone-fold"/>
</dbReference>
<keyword evidence="5" id="KW-0804">Transcription</keyword>
<dbReference type="InterPro" id="IPR050568">
    <property type="entry name" value="Transcr_DNA_Rep_Reg"/>
</dbReference>
<dbReference type="PANTHER" id="PTHR10252">
    <property type="entry name" value="HISTONE-LIKE TRANSCRIPTION FACTOR CCAAT-RELATED"/>
    <property type="match status" value="1"/>
</dbReference>
<dbReference type="GO" id="GO:0000978">
    <property type="term" value="F:RNA polymerase II cis-regulatory region sequence-specific DNA binding"/>
    <property type="evidence" value="ECO:0007669"/>
    <property type="project" value="TreeGrafter"/>
</dbReference>
<keyword evidence="3" id="KW-0238">DNA-binding</keyword>
<feature type="domain" description="Core Histone H2A/H2B/H3" evidence="9">
    <location>
        <begin position="98"/>
        <end position="169"/>
    </location>
</feature>
<evidence type="ECO:0000259" key="9">
    <source>
        <dbReference type="Pfam" id="PF00125"/>
    </source>
</evidence>
<comment type="similarity">
    <text evidence="7">Belongs to the NFYC/HAP5 subunit family.</text>
</comment>
<name>A0A9W8E8G8_9FUNG</name>
<protein>
    <submittedName>
        <fullName evidence="10">CCAAT- binding transcription factor component</fullName>
    </submittedName>
</protein>
<dbReference type="InterPro" id="IPR007125">
    <property type="entry name" value="H2A/H2B/H3"/>
</dbReference>
<dbReference type="Pfam" id="PF00125">
    <property type="entry name" value="Histone"/>
    <property type="match status" value="1"/>
</dbReference>
<dbReference type="GO" id="GO:0046982">
    <property type="term" value="F:protein heterodimerization activity"/>
    <property type="evidence" value="ECO:0007669"/>
    <property type="project" value="InterPro"/>
</dbReference>